<dbReference type="SMART" id="SM00062">
    <property type="entry name" value="PBPb"/>
    <property type="match status" value="1"/>
</dbReference>
<dbReference type="Gene3D" id="3.40.190.10">
    <property type="entry name" value="Periplasmic binding protein-like II"/>
    <property type="match status" value="2"/>
</dbReference>
<evidence type="ECO:0000313" key="6">
    <source>
        <dbReference type="Proteomes" id="UP000265509"/>
    </source>
</evidence>
<evidence type="ECO:0000313" key="5">
    <source>
        <dbReference type="EMBL" id="RLQ23147.1"/>
    </source>
</evidence>
<protein>
    <recommendedName>
        <fullName evidence="4">Solute-binding protein family 3/N-terminal domain-containing protein</fullName>
    </recommendedName>
</protein>
<name>A0A3L7DZX3_9GAMM</name>
<dbReference type="EMBL" id="QRAN01000003">
    <property type="protein sequence ID" value="RLQ23147.1"/>
    <property type="molecule type" value="Genomic_DNA"/>
</dbReference>
<feature type="chain" id="PRO_5018251896" description="Solute-binding protein family 3/N-terminal domain-containing protein" evidence="3">
    <location>
        <begin position="21"/>
        <end position="251"/>
    </location>
</feature>
<dbReference type="OrthoDB" id="7708309at2"/>
<accession>A0A3L7DZX3</accession>
<evidence type="ECO:0000256" key="2">
    <source>
        <dbReference type="ARBA" id="ARBA00022729"/>
    </source>
</evidence>
<dbReference type="Proteomes" id="UP000265509">
    <property type="component" value="Unassembled WGS sequence"/>
</dbReference>
<dbReference type="InterPro" id="IPR001638">
    <property type="entry name" value="Solute-binding_3/MltF_N"/>
</dbReference>
<dbReference type="SUPFAM" id="SSF53850">
    <property type="entry name" value="Periplasmic binding protein-like II"/>
    <property type="match status" value="1"/>
</dbReference>
<organism evidence="5 6">
    <name type="scientific">Seongchinamella sediminis</name>
    <dbReference type="NCBI Taxonomy" id="2283635"/>
    <lineage>
        <taxon>Bacteria</taxon>
        <taxon>Pseudomonadati</taxon>
        <taxon>Pseudomonadota</taxon>
        <taxon>Gammaproteobacteria</taxon>
        <taxon>Cellvibrionales</taxon>
        <taxon>Halieaceae</taxon>
        <taxon>Seongchinamella</taxon>
    </lineage>
</organism>
<evidence type="ECO:0000259" key="4">
    <source>
        <dbReference type="SMART" id="SM00062"/>
    </source>
</evidence>
<gene>
    <name evidence="5" type="ORF">DWB85_04040</name>
</gene>
<evidence type="ECO:0000256" key="3">
    <source>
        <dbReference type="SAM" id="SignalP"/>
    </source>
</evidence>
<feature type="domain" description="Solute-binding protein family 3/N-terminal" evidence="4">
    <location>
        <begin position="23"/>
        <end position="246"/>
    </location>
</feature>
<comment type="similarity">
    <text evidence="1">Belongs to the bacterial solute-binding protein 3 family.</text>
</comment>
<evidence type="ECO:0000256" key="1">
    <source>
        <dbReference type="ARBA" id="ARBA00010333"/>
    </source>
</evidence>
<feature type="signal peptide" evidence="3">
    <location>
        <begin position="1"/>
        <end position="20"/>
    </location>
</feature>
<sequence>MLKRFLVIASLLFLPSMLVAAETLRVGMSADYPPLHFKQDGRYLGIEADNATAVGEILSRRVEIVEIPLEQLLPALQAGKVDVLMSGLSVTAERSAQVLFTDAYLRVGQMAIMHKSKVGRYSQPWAVYREGVRIGVKSGSTGADFAERELQDAEVSQFDNTEQAFAALRNDLIDLYIHDAPTSWQLANSMENDDLISLYAPLTEEMLAWAVRKDDGALAAELNRALQLMRGNGTLQYILNRWIPVTVEVQQ</sequence>
<dbReference type="PANTHER" id="PTHR35936">
    <property type="entry name" value="MEMBRANE-BOUND LYTIC MUREIN TRANSGLYCOSYLASE F"/>
    <property type="match status" value="1"/>
</dbReference>
<dbReference type="Pfam" id="PF00497">
    <property type="entry name" value="SBP_bac_3"/>
    <property type="match status" value="1"/>
</dbReference>
<dbReference type="PANTHER" id="PTHR35936:SF17">
    <property type="entry name" value="ARGININE-BINDING EXTRACELLULAR PROTEIN ARTP"/>
    <property type="match status" value="1"/>
</dbReference>
<dbReference type="RefSeq" id="WP_117952914.1">
    <property type="nucleotide sequence ID" value="NZ_QRAN01000003.1"/>
</dbReference>
<proteinExistence type="inferred from homology"/>
<dbReference type="AlphaFoldDB" id="A0A3L7DZX3"/>
<keyword evidence="2 3" id="KW-0732">Signal</keyword>
<comment type="caution">
    <text evidence="5">The sequence shown here is derived from an EMBL/GenBank/DDBJ whole genome shotgun (WGS) entry which is preliminary data.</text>
</comment>
<keyword evidence="6" id="KW-1185">Reference proteome</keyword>
<reference evidence="5 6" key="1">
    <citation type="submission" date="2018-07" db="EMBL/GenBank/DDBJ databases">
        <title>Halioglobus sp. genome submission.</title>
        <authorList>
            <person name="Ye M.-Q."/>
            <person name="Du Z.-J."/>
        </authorList>
    </citation>
    <scope>NUCLEOTIDE SEQUENCE [LARGE SCALE GENOMIC DNA]</scope>
    <source>
        <strain evidence="5 6">U0301</strain>
    </source>
</reference>